<feature type="transmembrane region" description="Helical" evidence="8">
    <location>
        <begin position="155"/>
        <end position="178"/>
    </location>
</feature>
<evidence type="ECO:0000256" key="6">
    <source>
        <dbReference type="ARBA" id="ARBA00022989"/>
    </source>
</evidence>
<dbReference type="GO" id="GO:0033214">
    <property type="term" value="P:siderophore-iron import into cell"/>
    <property type="evidence" value="ECO:0007669"/>
    <property type="project" value="TreeGrafter"/>
</dbReference>
<keyword evidence="6 8" id="KW-1133">Transmembrane helix</keyword>
<dbReference type="PANTHER" id="PTHR30472">
    <property type="entry name" value="FERRIC ENTEROBACTIN TRANSPORT SYSTEM PERMEASE PROTEIN"/>
    <property type="match status" value="1"/>
</dbReference>
<dbReference type="SUPFAM" id="SSF81345">
    <property type="entry name" value="ABC transporter involved in vitamin B12 uptake, BtuC"/>
    <property type="match status" value="1"/>
</dbReference>
<dbReference type="InterPro" id="IPR000522">
    <property type="entry name" value="ABC_transptr_permease_BtuC"/>
</dbReference>
<evidence type="ECO:0000256" key="8">
    <source>
        <dbReference type="SAM" id="Phobius"/>
    </source>
</evidence>
<keyword evidence="7 8" id="KW-0472">Membrane</keyword>
<evidence type="ECO:0000256" key="4">
    <source>
        <dbReference type="ARBA" id="ARBA00022475"/>
    </source>
</evidence>
<dbReference type="InterPro" id="IPR037294">
    <property type="entry name" value="ABC_BtuC-like"/>
</dbReference>
<proteinExistence type="inferred from homology"/>
<dbReference type="EMBL" id="MNTG01000025">
    <property type="protein sequence ID" value="OLA38117.1"/>
    <property type="molecule type" value="Genomic_DNA"/>
</dbReference>
<evidence type="ECO:0000256" key="2">
    <source>
        <dbReference type="ARBA" id="ARBA00007935"/>
    </source>
</evidence>
<gene>
    <name evidence="9" type="ORF">BHW43_04530</name>
</gene>
<keyword evidence="5 8" id="KW-0812">Transmembrane</keyword>
<evidence type="ECO:0000256" key="5">
    <source>
        <dbReference type="ARBA" id="ARBA00022692"/>
    </source>
</evidence>
<evidence type="ECO:0000256" key="7">
    <source>
        <dbReference type="ARBA" id="ARBA00023136"/>
    </source>
</evidence>
<feature type="transmembrane region" description="Helical" evidence="8">
    <location>
        <begin position="128"/>
        <end position="148"/>
    </location>
</feature>
<keyword evidence="4" id="KW-1003">Cell membrane</keyword>
<keyword evidence="3" id="KW-0813">Transport</keyword>
<feature type="transmembrane region" description="Helical" evidence="8">
    <location>
        <begin position="315"/>
        <end position="334"/>
    </location>
</feature>
<dbReference type="GO" id="GO:0022857">
    <property type="term" value="F:transmembrane transporter activity"/>
    <property type="evidence" value="ECO:0007669"/>
    <property type="project" value="InterPro"/>
</dbReference>
<evidence type="ECO:0000313" key="10">
    <source>
        <dbReference type="Proteomes" id="UP000186777"/>
    </source>
</evidence>
<dbReference type="GO" id="GO:0005886">
    <property type="term" value="C:plasma membrane"/>
    <property type="evidence" value="ECO:0007669"/>
    <property type="project" value="UniProtKB-SubCell"/>
</dbReference>
<comment type="caution">
    <text evidence="9">The sequence shown here is derived from an EMBL/GenBank/DDBJ whole genome shotgun (WGS) entry which is preliminary data.</text>
</comment>
<feature type="transmembrane region" description="Helical" evidence="8">
    <location>
        <begin position="72"/>
        <end position="90"/>
    </location>
</feature>
<dbReference type="AlphaFoldDB" id="A0A1Q6R6X2"/>
<dbReference type="CDD" id="cd06550">
    <property type="entry name" value="TM_ABC_iron-siderophores_like"/>
    <property type="match status" value="1"/>
</dbReference>
<dbReference type="Proteomes" id="UP000186777">
    <property type="component" value="Unassembled WGS sequence"/>
</dbReference>
<evidence type="ECO:0000256" key="1">
    <source>
        <dbReference type="ARBA" id="ARBA00004651"/>
    </source>
</evidence>
<protein>
    <submittedName>
        <fullName evidence="9">Iron ABC transporter permease</fullName>
    </submittedName>
</protein>
<evidence type="ECO:0000313" key="9">
    <source>
        <dbReference type="EMBL" id="OLA38117.1"/>
    </source>
</evidence>
<comment type="subcellular location">
    <subcellularLocation>
        <location evidence="1">Cell membrane</location>
        <topology evidence="1">Multi-pass membrane protein</topology>
    </subcellularLocation>
</comment>
<dbReference type="RefSeq" id="WP_303679668.1">
    <property type="nucleotide sequence ID" value="NZ_MNTG01000025.1"/>
</dbReference>
<sequence>MQIEASKSNYAVIMLVFCILLFLMVVVSLGMGRLHIAPMDVFKILCSYVVPVEQSWSDQAASVIYTLRLPRVLAAILIGAALSLSGAAYQSVFKNPLVAPDMLGVSSGACVGASLCILFGLGSTFIQLGAFAGGMLAVGCAVIIPRIIGKNSIVMLVLSGLIVSGLMNALLGIIKYLADSETQLPEITYWQLGSLVSVTWANIFSSGIPIVFCLVFMLVIRWRMNILTLSDEEVHMLGRDAGWLRYAIILCATVLTACSVCISGTIGWVGLVIPHFSRMLVGPNNQRLLPLAIVLGAFFLLAVDTISRASMSAEIPLSILTGLIGAPFYFYLLLRQRLALS</sequence>
<name>A0A1Q6R6X2_9FIRM</name>
<feature type="transmembrane region" description="Helical" evidence="8">
    <location>
        <begin position="243"/>
        <end position="268"/>
    </location>
</feature>
<dbReference type="Gene3D" id="1.10.3470.10">
    <property type="entry name" value="ABC transporter involved in vitamin B12 uptake, BtuC"/>
    <property type="match status" value="1"/>
</dbReference>
<feature type="transmembrane region" description="Helical" evidence="8">
    <location>
        <begin position="12"/>
        <end position="31"/>
    </location>
</feature>
<dbReference type="PANTHER" id="PTHR30472:SF70">
    <property type="entry name" value="MOLYBDATE IMPORT SYSTEM PERMEASE PROTEIN MOLB"/>
    <property type="match status" value="1"/>
</dbReference>
<evidence type="ECO:0000256" key="3">
    <source>
        <dbReference type="ARBA" id="ARBA00022448"/>
    </source>
</evidence>
<dbReference type="FunFam" id="1.10.3470.10:FF:000001">
    <property type="entry name" value="Vitamin B12 ABC transporter permease BtuC"/>
    <property type="match status" value="1"/>
</dbReference>
<feature type="transmembrane region" description="Helical" evidence="8">
    <location>
        <begin position="198"/>
        <end position="222"/>
    </location>
</feature>
<comment type="similarity">
    <text evidence="2">Belongs to the binding-protein-dependent transport system permease family. FecCD subfamily.</text>
</comment>
<organism evidence="9 10">
    <name type="scientific">Phascolarctobacterium succinatutens</name>
    <dbReference type="NCBI Taxonomy" id="626940"/>
    <lineage>
        <taxon>Bacteria</taxon>
        <taxon>Bacillati</taxon>
        <taxon>Bacillota</taxon>
        <taxon>Negativicutes</taxon>
        <taxon>Acidaminococcales</taxon>
        <taxon>Acidaminococcaceae</taxon>
        <taxon>Phascolarctobacterium</taxon>
    </lineage>
</organism>
<dbReference type="Pfam" id="PF01032">
    <property type="entry name" value="FecCD"/>
    <property type="match status" value="1"/>
</dbReference>
<dbReference type="STRING" id="626940.BHW43_04530"/>
<feature type="transmembrane region" description="Helical" evidence="8">
    <location>
        <begin position="288"/>
        <end position="303"/>
    </location>
</feature>
<accession>A0A1Q6R6X2</accession>
<reference evidence="9 10" key="1">
    <citation type="journal article" date="2016" name="Nat. Biotechnol.">
        <title>Measurement of bacterial replication rates in microbial communities.</title>
        <authorList>
            <person name="Brown C.T."/>
            <person name="Olm M.R."/>
            <person name="Thomas B.C."/>
            <person name="Banfield J.F."/>
        </authorList>
    </citation>
    <scope>NUCLEOTIDE SEQUENCE [LARGE SCALE GENOMIC DNA]</scope>
    <source>
        <strain evidence="9">46_33</strain>
    </source>
</reference>